<dbReference type="RefSeq" id="WP_275421342.1">
    <property type="nucleotide sequence ID" value="NZ_CP106877.1"/>
</dbReference>
<keyword evidence="2" id="KW-1185">Reference proteome</keyword>
<name>A0A9E8M0G1_9BACI</name>
<dbReference type="AlphaFoldDB" id="A0A9E8M0G1"/>
<organism evidence="1 2">
    <name type="scientific">Fervidibacillus halotolerans</name>
    <dbReference type="NCBI Taxonomy" id="2980027"/>
    <lineage>
        <taxon>Bacteria</taxon>
        <taxon>Bacillati</taxon>
        <taxon>Bacillota</taxon>
        <taxon>Bacilli</taxon>
        <taxon>Bacillales</taxon>
        <taxon>Bacillaceae</taxon>
        <taxon>Fervidibacillus</taxon>
    </lineage>
</organism>
<dbReference type="KEGG" id="fhl:OE105_03425"/>
<sequence>MSKVLESFFSYLLSNARIIKPENVSKEEVIQEIKAEISEIVSEWKRIQKENENEIKNSTDFHPLLTQYIAFRIWSFKYFSGGSDSNQHVDLKFVISPPIT</sequence>
<gene>
    <name evidence="1" type="ORF">OE105_03425</name>
</gene>
<proteinExistence type="predicted"/>
<dbReference type="EMBL" id="CP106877">
    <property type="protein sequence ID" value="WAA13193.1"/>
    <property type="molecule type" value="Genomic_DNA"/>
</dbReference>
<dbReference type="Proteomes" id="UP001164726">
    <property type="component" value="Chromosome"/>
</dbReference>
<evidence type="ECO:0000313" key="1">
    <source>
        <dbReference type="EMBL" id="WAA13193.1"/>
    </source>
</evidence>
<accession>A0A9E8M0G1</accession>
<protein>
    <submittedName>
        <fullName evidence="1">Uncharacterized protein</fullName>
    </submittedName>
</protein>
<reference evidence="1" key="1">
    <citation type="submission" date="2022-09" db="EMBL/GenBank/DDBJ databases">
        <title>Complete Genomes of Fervidibacillus albus and Fervidibacillus halotolerans isolated from tidal flat sediments.</title>
        <authorList>
            <person name="Kwon K.K."/>
            <person name="Yang S.-H."/>
            <person name="Park M.J."/>
            <person name="Oh H.-M."/>
        </authorList>
    </citation>
    <scope>NUCLEOTIDE SEQUENCE</scope>
    <source>
        <strain evidence="1">MEBiC13594</strain>
    </source>
</reference>
<evidence type="ECO:0000313" key="2">
    <source>
        <dbReference type="Proteomes" id="UP001164726"/>
    </source>
</evidence>